<evidence type="ECO:0000313" key="5">
    <source>
        <dbReference type="EMBL" id="CAF4297301.1"/>
    </source>
</evidence>
<sequence>MLAYILVLIVVCVAVTKSIEQNSLNLPVGTIVMFGGDSIPNGWIPCDGSELSRKKYNDLFMVIGTLYGSGDNVRTFNLPDFRERFPLGAKQKMRSRSFTIQGGASKVTLTEAQLPPHSHEKGSLSLQIAGEHSHYYHDPGHDHGGRTGNAPYSGGDWGFYRRNGVGNDRSEHSHTIQRDYTKISIQSAGSHIHQIGGKTDVAGAGEPFSIMPPYQTTNYMIYYGRESFDNK</sequence>
<protein>
    <recommendedName>
        <fullName evidence="2">Phage tail collar domain-containing protein</fullName>
    </recommendedName>
</protein>
<dbReference type="InterPro" id="IPR037053">
    <property type="entry name" value="Phage_tail_collar_dom_sf"/>
</dbReference>
<dbReference type="Proteomes" id="UP000663842">
    <property type="component" value="Unassembled WGS sequence"/>
</dbReference>
<feature type="domain" description="Phage tail collar" evidence="2">
    <location>
        <begin position="29"/>
        <end position="86"/>
    </location>
</feature>
<organism evidence="3 7">
    <name type="scientific">Rotaria magnacalcarata</name>
    <dbReference type="NCBI Taxonomy" id="392030"/>
    <lineage>
        <taxon>Eukaryota</taxon>
        <taxon>Metazoa</taxon>
        <taxon>Spiralia</taxon>
        <taxon>Gnathifera</taxon>
        <taxon>Rotifera</taxon>
        <taxon>Eurotatoria</taxon>
        <taxon>Bdelloidea</taxon>
        <taxon>Philodinida</taxon>
        <taxon>Philodinidae</taxon>
        <taxon>Rotaria</taxon>
    </lineage>
</organism>
<proteinExistence type="predicted"/>
<dbReference type="Pfam" id="PF07484">
    <property type="entry name" value="Collar"/>
    <property type="match status" value="1"/>
</dbReference>
<dbReference type="EMBL" id="CAJOBG010047269">
    <property type="protein sequence ID" value="CAF4458281.1"/>
    <property type="molecule type" value="Genomic_DNA"/>
</dbReference>
<keyword evidence="8" id="KW-1185">Reference proteome</keyword>
<dbReference type="EMBL" id="CAJOBF010010834">
    <property type="protein sequence ID" value="CAF4297301.1"/>
    <property type="molecule type" value="Genomic_DNA"/>
</dbReference>
<evidence type="ECO:0000259" key="2">
    <source>
        <dbReference type="Pfam" id="PF07484"/>
    </source>
</evidence>
<dbReference type="AlphaFoldDB" id="A0A816U777"/>
<dbReference type="Gene3D" id="3.90.1340.10">
    <property type="entry name" value="Phage tail collar domain"/>
    <property type="match status" value="1"/>
</dbReference>
<evidence type="ECO:0000256" key="1">
    <source>
        <dbReference type="SAM" id="SignalP"/>
    </source>
</evidence>
<dbReference type="Proteomes" id="UP000663866">
    <property type="component" value="Unassembled WGS sequence"/>
</dbReference>
<evidence type="ECO:0000313" key="4">
    <source>
        <dbReference type="EMBL" id="CAF2246141.1"/>
    </source>
</evidence>
<name>A0A816U777_9BILA</name>
<reference evidence="3" key="1">
    <citation type="submission" date="2021-02" db="EMBL/GenBank/DDBJ databases">
        <authorList>
            <person name="Nowell W R."/>
        </authorList>
    </citation>
    <scope>NUCLEOTIDE SEQUENCE</scope>
</reference>
<evidence type="ECO:0000313" key="7">
    <source>
        <dbReference type="Proteomes" id="UP000663856"/>
    </source>
</evidence>
<gene>
    <name evidence="6" type="ORF">OVN521_LOCUS38286</name>
    <name evidence="5" type="ORF">UXM345_LOCUS33213</name>
    <name evidence="3" type="ORF">WKI299_LOCUS21443</name>
    <name evidence="4" type="ORF">XDN619_LOCUS35066</name>
</gene>
<evidence type="ECO:0000313" key="3">
    <source>
        <dbReference type="EMBL" id="CAF2106496.1"/>
    </source>
</evidence>
<feature type="chain" id="PRO_5035611425" description="Phage tail collar domain-containing protein" evidence="1">
    <location>
        <begin position="19"/>
        <end position="231"/>
    </location>
</feature>
<dbReference type="Proteomes" id="UP000663887">
    <property type="component" value="Unassembled WGS sequence"/>
</dbReference>
<dbReference type="EMBL" id="CAJNRF010008979">
    <property type="protein sequence ID" value="CAF2106496.1"/>
    <property type="molecule type" value="Genomic_DNA"/>
</dbReference>
<dbReference type="Proteomes" id="UP000663856">
    <property type="component" value="Unassembled WGS sequence"/>
</dbReference>
<dbReference type="EMBL" id="CAJNRG010018044">
    <property type="protein sequence ID" value="CAF2246141.1"/>
    <property type="molecule type" value="Genomic_DNA"/>
</dbReference>
<accession>A0A816U777</accession>
<feature type="signal peptide" evidence="1">
    <location>
        <begin position="1"/>
        <end position="18"/>
    </location>
</feature>
<comment type="caution">
    <text evidence="3">The sequence shown here is derived from an EMBL/GenBank/DDBJ whole genome shotgun (WGS) entry which is preliminary data.</text>
</comment>
<keyword evidence="1" id="KW-0732">Signal</keyword>
<evidence type="ECO:0000313" key="6">
    <source>
        <dbReference type="EMBL" id="CAF4458281.1"/>
    </source>
</evidence>
<dbReference type="SUPFAM" id="SSF88874">
    <property type="entry name" value="Receptor-binding domain of short tail fibre protein gp12"/>
    <property type="match status" value="1"/>
</dbReference>
<dbReference type="InterPro" id="IPR011083">
    <property type="entry name" value="Phage_tail_collar_dom"/>
</dbReference>
<evidence type="ECO:0000313" key="8">
    <source>
        <dbReference type="Proteomes" id="UP000663866"/>
    </source>
</evidence>